<keyword evidence="1" id="KW-1133">Transmembrane helix</keyword>
<reference evidence="2 3" key="1">
    <citation type="submission" date="2023-07" db="EMBL/GenBank/DDBJ databases">
        <title>Genomic Encyclopedia of Type Strains, Phase IV (KMG-IV): sequencing the most valuable type-strain genomes for metagenomic binning, comparative biology and taxonomic classification.</title>
        <authorList>
            <person name="Goeker M."/>
        </authorList>
    </citation>
    <scope>NUCLEOTIDE SEQUENCE [LARGE SCALE GENOMIC DNA]</scope>
    <source>
        <strain evidence="2 3">DSM 19154</strain>
    </source>
</reference>
<keyword evidence="1" id="KW-0472">Membrane</keyword>
<protein>
    <submittedName>
        <fullName evidence="2">Uncharacterized protein</fullName>
    </submittedName>
</protein>
<name>A0ABT9YJF8_9BACI</name>
<dbReference type="Proteomes" id="UP001225034">
    <property type="component" value="Unassembled WGS sequence"/>
</dbReference>
<organism evidence="2 3">
    <name type="scientific">Alkalicoccobacillus murimartini</name>
    <dbReference type="NCBI Taxonomy" id="171685"/>
    <lineage>
        <taxon>Bacteria</taxon>
        <taxon>Bacillati</taxon>
        <taxon>Bacillota</taxon>
        <taxon>Bacilli</taxon>
        <taxon>Bacillales</taxon>
        <taxon>Bacillaceae</taxon>
        <taxon>Alkalicoccobacillus</taxon>
    </lineage>
</organism>
<evidence type="ECO:0000313" key="2">
    <source>
        <dbReference type="EMBL" id="MDQ0207630.1"/>
    </source>
</evidence>
<feature type="transmembrane region" description="Helical" evidence="1">
    <location>
        <begin position="7"/>
        <end position="25"/>
    </location>
</feature>
<accession>A0ABT9YJF8</accession>
<dbReference type="EMBL" id="JAUSUA010000003">
    <property type="protein sequence ID" value="MDQ0207630.1"/>
    <property type="molecule type" value="Genomic_DNA"/>
</dbReference>
<evidence type="ECO:0000313" key="3">
    <source>
        <dbReference type="Proteomes" id="UP001225034"/>
    </source>
</evidence>
<sequence length="96" mass="10862">MKKYRWLIGVFISVVLVILGFIIPIEIDSPDDQTVIIDYTLNEYSAPACFDQAGFTNNLDDAIYSEMEDSNFSPESSCTTDEFTGTTVPLWFSLFK</sequence>
<comment type="caution">
    <text evidence="2">The sequence shown here is derived from an EMBL/GenBank/DDBJ whole genome shotgun (WGS) entry which is preliminary data.</text>
</comment>
<keyword evidence="1" id="KW-0812">Transmembrane</keyword>
<evidence type="ECO:0000256" key="1">
    <source>
        <dbReference type="SAM" id="Phobius"/>
    </source>
</evidence>
<dbReference type="RefSeq" id="WP_306983078.1">
    <property type="nucleotide sequence ID" value="NZ_JAUSUA010000003.1"/>
</dbReference>
<gene>
    <name evidence="2" type="ORF">J2S05_002431</name>
</gene>
<keyword evidence="3" id="KW-1185">Reference proteome</keyword>
<proteinExistence type="predicted"/>